<keyword evidence="1" id="KW-0732">Signal</keyword>
<feature type="signal peptide" evidence="1">
    <location>
        <begin position="1"/>
        <end position="28"/>
    </location>
</feature>
<evidence type="ECO:0000313" key="2">
    <source>
        <dbReference type="EMBL" id="MBA0087448.1"/>
    </source>
</evidence>
<accession>A0A7V8SYV3</accession>
<name>A0A7V8SYV3_9BACT</name>
<protein>
    <submittedName>
        <fullName evidence="2">Uncharacterized protein</fullName>
    </submittedName>
</protein>
<feature type="chain" id="PRO_5031382033" evidence="1">
    <location>
        <begin position="29"/>
        <end position="109"/>
    </location>
</feature>
<dbReference type="AlphaFoldDB" id="A0A7V8SYV3"/>
<dbReference type="EMBL" id="JACDQQ010002008">
    <property type="protein sequence ID" value="MBA0087448.1"/>
    <property type="molecule type" value="Genomic_DNA"/>
</dbReference>
<comment type="caution">
    <text evidence="2">The sequence shown here is derived from an EMBL/GenBank/DDBJ whole genome shotgun (WGS) entry which is preliminary data.</text>
</comment>
<proteinExistence type="predicted"/>
<gene>
    <name evidence="2" type="ORF">HRJ53_20885</name>
</gene>
<organism evidence="2 3">
    <name type="scientific">Candidatus Acidiferrum panamense</name>
    <dbReference type="NCBI Taxonomy" id="2741543"/>
    <lineage>
        <taxon>Bacteria</taxon>
        <taxon>Pseudomonadati</taxon>
        <taxon>Acidobacteriota</taxon>
        <taxon>Terriglobia</taxon>
        <taxon>Candidatus Acidiferrales</taxon>
        <taxon>Candidatus Acidiferrum</taxon>
    </lineage>
</organism>
<evidence type="ECO:0000313" key="3">
    <source>
        <dbReference type="Proteomes" id="UP000567293"/>
    </source>
</evidence>
<sequence length="109" mass="13095">MTISLGEKKFLGRAVLAAVAMVGLMAFAATPRANAEDYDRCQRRLAKADHRLHEAAEHHGWNSRQADHARHELREARERCWRENHRWWDEDGRRWHNDRDWDDHDHDRH</sequence>
<evidence type="ECO:0000256" key="1">
    <source>
        <dbReference type="SAM" id="SignalP"/>
    </source>
</evidence>
<keyword evidence="3" id="KW-1185">Reference proteome</keyword>
<dbReference type="Proteomes" id="UP000567293">
    <property type="component" value="Unassembled WGS sequence"/>
</dbReference>
<reference evidence="2" key="1">
    <citation type="submission" date="2020-06" db="EMBL/GenBank/DDBJ databases">
        <title>Legume-microbial interactions unlock mineral nutrients during tropical forest succession.</title>
        <authorList>
            <person name="Epihov D.Z."/>
        </authorList>
    </citation>
    <scope>NUCLEOTIDE SEQUENCE [LARGE SCALE GENOMIC DNA]</scope>
    <source>
        <strain evidence="2">Pan2503</strain>
    </source>
</reference>